<keyword evidence="10" id="KW-1133">Transmembrane helix</keyword>
<dbReference type="EMBL" id="BJWL01000003">
    <property type="protein sequence ID" value="GFY85049.1"/>
    <property type="molecule type" value="Genomic_DNA"/>
</dbReference>
<evidence type="ECO:0000313" key="13">
    <source>
        <dbReference type="Proteomes" id="UP000585474"/>
    </source>
</evidence>
<keyword evidence="4" id="KW-0336">GPI-anchor</keyword>
<dbReference type="InterPro" id="IPR036312">
    <property type="entry name" value="Bifun_inhib/LTP/seed_sf"/>
</dbReference>
<keyword evidence="6" id="KW-1015">Disulfide bond</keyword>
<keyword evidence="8" id="KW-0449">Lipoprotein</keyword>
<keyword evidence="10" id="KW-0812">Transmembrane</keyword>
<dbReference type="PANTHER" id="PTHR33044">
    <property type="entry name" value="BIFUNCTIONAL INHIBITOR/LIPID-TRANSFER PROTEIN/SEED STORAGE 2S ALBUMIN SUPERFAMILY PROTEIN-RELATED"/>
    <property type="match status" value="1"/>
</dbReference>
<dbReference type="Pfam" id="PF14368">
    <property type="entry name" value="LTP_2"/>
    <property type="match status" value="1"/>
</dbReference>
<protein>
    <recommendedName>
        <fullName evidence="11">Bifunctional inhibitor/plant lipid transfer protein/seed storage helical domain-containing protein</fullName>
    </recommendedName>
</protein>
<dbReference type="InterPro" id="IPR016140">
    <property type="entry name" value="Bifunc_inhib/LTP/seed_store"/>
</dbReference>
<keyword evidence="10" id="KW-0472">Membrane</keyword>
<evidence type="ECO:0000256" key="2">
    <source>
        <dbReference type="ARBA" id="ARBA00009748"/>
    </source>
</evidence>
<dbReference type="InterPro" id="IPR043325">
    <property type="entry name" value="LTSS"/>
</dbReference>
<evidence type="ECO:0000256" key="10">
    <source>
        <dbReference type="SAM" id="Phobius"/>
    </source>
</evidence>
<dbReference type="GO" id="GO:0098552">
    <property type="term" value="C:side of membrane"/>
    <property type="evidence" value="ECO:0007669"/>
    <property type="project" value="UniProtKB-KW"/>
</dbReference>
<evidence type="ECO:0000256" key="5">
    <source>
        <dbReference type="ARBA" id="ARBA00022729"/>
    </source>
</evidence>
<name>A0A7J0EGK9_9ERIC</name>
<comment type="subcellular location">
    <subcellularLocation>
        <location evidence="1">Cell membrane</location>
        <topology evidence="1">Lipid-anchor</topology>
        <topology evidence="1">GPI-anchor</topology>
    </subcellularLocation>
</comment>
<organism evidence="12 13">
    <name type="scientific">Actinidia rufa</name>
    <dbReference type="NCBI Taxonomy" id="165716"/>
    <lineage>
        <taxon>Eukaryota</taxon>
        <taxon>Viridiplantae</taxon>
        <taxon>Streptophyta</taxon>
        <taxon>Embryophyta</taxon>
        <taxon>Tracheophyta</taxon>
        <taxon>Spermatophyta</taxon>
        <taxon>Magnoliopsida</taxon>
        <taxon>eudicotyledons</taxon>
        <taxon>Gunneridae</taxon>
        <taxon>Pentapetalae</taxon>
        <taxon>asterids</taxon>
        <taxon>Ericales</taxon>
        <taxon>Actinidiaceae</taxon>
        <taxon>Actinidia</taxon>
    </lineage>
</organism>
<sequence>MPAGDPLSHFPCPTPLSQSPMDDTCPNEEPGLSQGAPMCSLAWLHAVADPLPSLGLSCLRHWLHASTMSLEAPHLLRAARSQLARVVQLQPQCLCAALGDGGSTFGININQTLVLALPRACNVKTPPVSEFDGGSKAIPSNGATSDASPIEMMSLQLVTLLLFMASYASISGSFRVLFLEFWSF</sequence>
<evidence type="ECO:0000259" key="11">
    <source>
        <dbReference type="Pfam" id="PF14368"/>
    </source>
</evidence>
<dbReference type="Gene3D" id="1.10.110.10">
    <property type="entry name" value="Plant lipid-transfer and hydrophobic proteins"/>
    <property type="match status" value="1"/>
</dbReference>
<proteinExistence type="inferred from homology"/>
<accession>A0A7J0EGK9</accession>
<dbReference type="AlphaFoldDB" id="A0A7J0EGK9"/>
<evidence type="ECO:0000313" key="12">
    <source>
        <dbReference type="EMBL" id="GFY85049.1"/>
    </source>
</evidence>
<keyword evidence="13" id="KW-1185">Reference proteome</keyword>
<keyword evidence="5" id="KW-0732">Signal</keyword>
<feature type="region of interest" description="Disordered" evidence="9">
    <location>
        <begin position="1"/>
        <end position="30"/>
    </location>
</feature>
<comment type="similarity">
    <text evidence="2">Belongs to the plant LTP family.</text>
</comment>
<feature type="transmembrane region" description="Helical" evidence="10">
    <location>
        <begin position="157"/>
        <end position="178"/>
    </location>
</feature>
<gene>
    <name evidence="12" type="ORF">Acr_03g0018230</name>
</gene>
<evidence type="ECO:0000256" key="4">
    <source>
        <dbReference type="ARBA" id="ARBA00022622"/>
    </source>
</evidence>
<evidence type="ECO:0000256" key="3">
    <source>
        <dbReference type="ARBA" id="ARBA00022475"/>
    </source>
</evidence>
<evidence type="ECO:0000256" key="9">
    <source>
        <dbReference type="SAM" id="MobiDB-lite"/>
    </source>
</evidence>
<reference evidence="12 13" key="1">
    <citation type="submission" date="2019-07" db="EMBL/GenBank/DDBJ databases">
        <title>De Novo Assembly of kiwifruit Actinidia rufa.</title>
        <authorList>
            <person name="Sugita-Konishi S."/>
            <person name="Sato K."/>
            <person name="Mori E."/>
            <person name="Abe Y."/>
            <person name="Kisaki G."/>
            <person name="Hamano K."/>
            <person name="Suezawa K."/>
            <person name="Otani M."/>
            <person name="Fukuda T."/>
            <person name="Manabe T."/>
            <person name="Gomi K."/>
            <person name="Tabuchi M."/>
            <person name="Akimitsu K."/>
            <person name="Kataoka I."/>
        </authorList>
    </citation>
    <scope>NUCLEOTIDE SEQUENCE [LARGE SCALE GENOMIC DNA]</scope>
    <source>
        <strain evidence="13">cv. Fuchu</strain>
    </source>
</reference>
<keyword evidence="3" id="KW-1003">Cell membrane</keyword>
<dbReference type="Proteomes" id="UP000585474">
    <property type="component" value="Unassembled WGS sequence"/>
</dbReference>
<dbReference type="GO" id="GO:0005886">
    <property type="term" value="C:plasma membrane"/>
    <property type="evidence" value="ECO:0007669"/>
    <property type="project" value="UniProtKB-SubCell"/>
</dbReference>
<keyword evidence="7" id="KW-0325">Glycoprotein</keyword>
<evidence type="ECO:0000256" key="1">
    <source>
        <dbReference type="ARBA" id="ARBA00004609"/>
    </source>
</evidence>
<evidence type="ECO:0000256" key="6">
    <source>
        <dbReference type="ARBA" id="ARBA00023157"/>
    </source>
</evidence>
<dbReference type="SUPFAM" id="SSF47699">
    <property type="entry name" value="Bifunctional inhibitor/lipid-transfer protein/seed storage 2S albumin"/>
    <property type="match status" value="1"/>
</dbReference>
<feature type="domain" description="Bifunctional inhibitor/plant lipid transfer protein/seed storage helical" evidence="11">
    <location>
        <begin position="82"/>
        <end position="128"/>
    </location>
</feature>
<dbReference type="CDD" id="cd00010">
    <property type="entry name" value="AAI_LTSS"/>
    <property type="match status" value="1"/>
</dbReference>
<evidence type="ECO:0000256" key="7">
    <source>
        <dbReference type="ARBA" id="ARBA00023180"/>
    </source>
</evidence>
<comment type="caution">
    <text evidence="12">The sequence shown here is derived from an EMBL/GenBank/DDBJ whole genome shotgun (WGS) entry which is preliminary data.</text>
</comment>
<evidence type="ECO:0000256" key="8">
    <source>
        <dbReference type="ARBA" id="ARBA00023288"/>
    </source>
</evidence>
<dbReference type="OrthoDB" id="911994at2759"/>